<gene>
    <name evidence="6" type="ORF">GCM10011450_00800</name>
</gene>
<sequence>MPEIVIETRRHDLGGGFEVGRVLPFRKCRSVGPFVFFDRMGPHDMVAPIPLERDVRPHPHIGLSTVTYLFEGEMTHRDSLGYKQLILPGELNWMTAGAGISHSERFDGMRATGGRLDGIQAWVALPEEYEETKPSFVHYNAFELPVMREEGLWARLIAGSAFGLESPVTVHSPLFYLHMEVSMGMRVPLPRAYPERALYINSGKLQIQGQIYVAGQMLVFARDSLPDVMAQENTRLMLLGGEPLGPRHMWWNFISSRKERIEQAKADWKAGKFSLPPDDNTEFIPLPETMA</sequence>
<feature type="binding site" evidence="2">
    <location>
        <position position="58"/>
    </location>
    <ligand>
        <name>Fe cation</name>
        <dbReference type="ChEBI" id="CHEBI:24875"/>
    </ligand>
</feature>
<accession>A0A918JD12</accession>
<feature type="domain" description="Pirin N-terminal" evidence="4">
    <location>
        <begin position="17"/>
        <end position="123"/>
    </location>
</feature>
<dbReference type="GO" id="GO:0046872">
    <property type="term" value="F:metal ion binding"/>
    <property type="evidence" value="ECO:0007669"/>
    <property type="project" value="UniProtKB-KW"/>
</dbReference>
<evidence type="ECO:0000313" key="6">
    <source>
        <dbReference type="EMBL" id="GGW75314.1"/>
    </source>
</evidence>
<feature type="domain" description="Pirin C-terminal" evidence="5">
    <location>
        <begin position="176"/>
        <end position="273"/>
    </location>
</feature>
<dbReference type="RefSeq" id="WP_169294829.1">
    <property type="nucleotide sequence ID" value="NZ_BAABFY010000010.1"/>
</dbReference>
<dbReference type="PIRSF" id="PIRSF006232">
    <property type="entry name" value="Pirin"/>
    <property type="match status" value="1"/>
</dbReference>
<comment type="caution">
    <text evidence="6">The sequence shown here is derived from an EMBL/GenBank/DDBJ whole genome shotgun (WGS) entry which is preliminary data.</text>
</comment>
<organism evidence="6 7">
    <name type="scientific">Advenella faeciporci</name>
    <dbReference type="NCBI Taxonomy" id="797535"/>
    <lineage>
        <taxon>Bacteria</taxon>
        <taxon>Pseudomonadati</taxon>
        <taxon>Pseudomonadota</taxon>
        <taxon>Betaproteobacteria</taxon>
        <taxon>Burkholderiales</taxon>
        <taxon>Alcaligenaceae</taxon>
    </lineage>
</organism>
<reference evidence="6" key="2">
    <citation type="submission" date="2020-09" db="EMBL/GenBank/DDBJ databases">
        <authorList>
            <person name="Sun Q."/>
            <person name="Kim S."/>
        </authorList>
    </citation>
    <scope>NUCLEOTIDE SEQUENCE</scope>
    <source>
        <strain evidence="6">KCTC 23732</strain>
    </source>
</reference>
<evidence type="ECO:0000259" key="4">
    <source>
        <dbReference type="Pfam" id="PF02678"/>
    </source>
</evidence>
<dbReference type="InterPro" id="IPR014710">
    <property type="entry name" value="RmlC-like_jellyroll"/>
</dbReference>
<protein>
    <submittedName>
        <fullName evidence="6">Pirin-like protein</fullName>
    </submittedName>
</protein>
<name>A0A918JD12_9BURK</name>
<keyword evidence="7" id="KW-1185">Reference proteome</keyword>
<dbReference type="AlphaFoldDB" id="A0A918JD12"/>
<dbReference type="Pfam" id="PF05726">
    <property type="entry name" value="Pirin_C"/>
    <property type="match status" value="1"/>
</dbReference>
<keyword evidence="2" id="KW-0479">Metal-binding</keyword>
<evidence type="ECO:0000256" key="3">
    <source>
        <dbReference type="RuleBase" id="RU003457"/>
    </source>
</evidence>
<evidence type="ECO:0000259" key="5">
    <source>
        <dbReference type="Pfam" id="PF05726"/>
    </source>
</evidence>
<proteinExistence type="inferred from homology"/>
<keyword evidence="2" id="KW-0408">Iron</keyword>
<evidence type="ECO:0000313" key="7">
    <source>
        <dbReference type="Proteomes" id="UP000608345"/>
    </source>
</evidence>
<dbReference type="PANTHER" id="PTHR13903">
    <property type="entry name" value="PIRIN-RELATED"/>
    <property type="match status" value="1"/>
</dbReference>
<evidence type="ECO:0000256" key="1">
    <source>
        <dbReference type="ARBA" id="ARBA00008416"/>
    </source>
</evidence>
<feature type="binding site" evidence="2">
    <location>
        <position position="102"/>
    </location>
    <ligand>
        <name>Fe cation</name>
        <dbReference type="ChEBI" id="CHEBI:24875"/>
    </ligand>
</feature>
<dbReference type="EMBL" id="BMYS01000001">
    <property type="protein sequence ID" value="GGW75314.1"/>
    <property type="molecule type" value="Genomic_DNA"/>
</dbReference>
<comment type="similarity">
    <text evidence="1 3">Belongs to the pirin family.</text>
</comment>
<dbReference type="PANTHER" id="PTHR13903:SF8">
    <property type="entry name" value="PIRIN"/>
    <property type="match status" value="1"/>
</dbReference>
<dbReference type="SUPFAM" id="SSF51182">
    <property type="entry name" value="RmlC-like cupins"/>
    <property type="match status" value="1"/>
</dbReference>
<feature type="binding site" evidence="2">
    <location>
        <position position="60"/>
    </location>
    <ligand>
        <name>Fe cation</name>
        <dbReference type="ChEBI" id="CHEBI:24875"/>
    </ligand>
</feature>
<dbReference type="Pfam" id="PF02678">
    <property type="entry name" value="Pirin"/>
    <property type="match status" value="1"/>
</dbReference>
<reference evidence="6" key="1">
    <citation type="journal article" date="2014" name="Int. J. Syst. Evol. Microbiol.">
        <title>Complete genome sequence of Corynebacterium casei LMG S-19264T (=DSM 44701T), isolated from a smear-ripened cheese.</title>
        <authorList>
            <consortium name="US DOE Joint Genome Institute (JGI-PGF)"/>
            <person name="Walter F."/>
            <person name="Albersmeier A."/>
            <person name="Kalinowski J."/>
            <person name="Ruckert C."/>
        </authorList>
    </citation>
    <scope>NUCLEOTIDE SEQUENCE</scope>
    <source>
        <strain evidence="6">KCTC 23732</strain>
    </source>
</reference>
<dbReference type="CDD" id="cd02247">
    <property type="entry name" value="cupin_pirin_C"/>
    <property type="match status" value="1"/>
</dbReference>
<dbReference type="InterPro" id="IPR003829">
    <property type="entry name" value="Pirin_N_dom"/>
</dbReference>
<dbReference type="InterPro" id="IPR012093">
    <property type="entry name" value="Pirin"/>
</dbReference>
<feature type="binding site" evidence="2">
    <location>
        <position position="104"/>
    </location>
    <ligand>
        <name>Fe cation</name>
        <dbReference type="ChEBI" id="CHEBI:24875"/>
    </ligand>
</feature>
<dbReference type="Proteomes" id="UP000608345">
    <property type="component" value="Unassembled WGS sequence"/>
</dbReference>
<dbReference type="InterPro" id="IPR011051">
    <property type="entry name" value="RmlC_Cupin_sf"/>
</dbReference>
<comment type="cofactor">
    <cofactor evidence="2">
        <name>Fe cation</name>
        <dbReference type="ChEBI" id="CHEBI:24875"/>
    </cofactor>
    <text evidence="2">Binds 1 Fe cation per subunit.</text>
</comment>
<evidence type="ECO:0000256" key="2">
    <source>
        <dbReference type="PIRSR" id="PIRSR006232-1"/>
    </source>
</evidence>
<dbReference type="InterPro" id="IPR008778">
    <property type="entry name" value="Pirin_C_dom"/>
</dbReference>
<dbReference type="CDD" id="cd02909">
    <property type="entry name" value="cupin_pirin_N"/>
    <property type="match status" value="1"/>
</dbReference>
<dbReference type="Gene3D" id="2.60.120.10">
    <property type="entry name" value="Jelly Rolls"/>
    <property type="match status" value="2"/>
</dbReference>